<reference evidence="1 2" key="1">
    <citation type="submission" date="2024-03" db="EMBL/GenBank/DDBJ databases">
        <title>Human intestinal bacterial collection.</title>
        <authorList>
            <person name="Pauvert C."/>
            <person name="Hitch T.C.A."/>
            <person name="Clavel T."/>
        </authorList>
    </citation>
    <scope>NUCLEOTIDE SEQUENCE [LARGE SCALE GENOMIC DNA]</scope>
    <source>
        <strain evidence="1 2">CLA-AA-H190</strain>
    </source>
</reference>
<evidence type="ECO:0000313" key="2">
    <source>
        <dbReference type="Proteomes" id="UP001469749"/>
    </source>
</evidence>
<proteinExistence type="predicted"/>
<organism evidence="1 2">
    <name type="scientific">Coprococcus intestinihominis</name>
    <dbReference type="NCBI Taxonomy" id="3133154"/>
    <lineage>
        <taxon>Bacteria</taxon>
        <taxon>Bacillati</taxon>
        <taxon>Bacillota</taxon>
        <taxon>Clostridia</taxon>
        <taxon>Lachnospirales</taxon>
        <taxon>Lachnospiraceae</taxon>
        <taxon>Coprococcus</taxon>
    </lineage>
</organism>
<dbReference type="Pfam" id="PF19700">
    <property type="entry name" value="DUF6198"/>
    <property type="match status" value="1"/>
</dbReference>
<dbReference type="Proteomes" id="UP001469749">
    <property type="component" value="Unassembled WGS sequence"/>
</dbReference>
<accession>A0ABV1B5F1</accession>
<dbReference type="RefSeq" id="WP_349085383.1">
    <property type="nucleotide sequence ID" value="NZ_JBBMEK010000143.1"/>
</dbReference>
<gene>
    <name evidence="1" type="ORF">WMO25_11190</name>
</gene>
<keyword evidence="2" id="KW-1185">Reference proteome</keyword>
<dbReference type="InterPro" id="IPR038750">
    <property type="entry name" value="YczE/YyaS-like"/>
</dbReference>
<protein>
    <submittedName>
        <fullName evidence="1">Uncharacterized protein</fullName>
    </submittedName>
</protein>
<name>A0ABV1B5F1_9FIRM</name>
<comment type="caution">
    <text evidence="1">The sequence shown here is derived from an EMBL/GenBank/DDBJ whole genome shotgun (WGS) entry which is preliminary data.</text>
</comment>
<sequence>MSGSEIRKMLPAGALVRAISQTTGMKFGNVKVGFDSFLTVSAMVVALLAFHRLNGVREGTLINAIKSLVLLCWRLQT</sequence>
<dbReference type="EMBL" id="JBBMEK010000143">
    <property type="protein sequence ID" value="MEQ2365663.1"/>
    <property type="molecule type" value="Genomic_DNA"/>
</dbReference>
<evidence type="ECO:0000313" key="1">
    <source>
        <dbReference type="EMBL" id="MEQ2365663.1"/>
    </source>
</evidence>